<evidence type="ECO:0008006" key="4">
    <source>
        <dbReference type="Google" id="ProtNLM"/>
    </source>
</evidence>
<keyword evidence="1" id="KW-1133">Transmembrane helix</keyword>
<comment type="caution">
    <text evidence="2">The sequence shown here is derived from an EMBL/GenBank/DDBJ whole genome shotgun (WGS) entry which is preliminary data.</text>
</comment>
<dbReference type="InterPro" id="IPR011990">
    <property type="entry name" value="TPR-like_helical_dom_sf"/>
</dbReference>
<organism evidence="2 3">
    <name type="scientific">Kordia periserrulae</name>
    <dbReference type="NCBI Taxonomy" id="701523"/>
    <lineage>
        <taxon>Bacteria</taxon>
        <taxon>Pseudomonadati</taxon>
        <taxon>Bacteroidota</taxon>
        <taxon>Flavobacteriia</taxon>
        <taxon>Flavobacteriales</taxon>
        <taxon>Flavobacteriaceae</taxon>
        <taxon>Kordia</taxon>
    </lineage>
</organism>
<dbReference type="SUPFAM" id="SSF48452">
    <property type="entry name" value="TPR-like"/>
    <property type="match status" value="1"/>
</dbReference>
<feature type="transmembrane region" description="Helical" evidence="1">
    <location>
        <begin position="108"/>
        <end position="127"/>
    </location>
</feature>
<evidence type="ECO:0000256" key="1">
    <source>
        <dbReference type="SAM" id="Phobius"/>
    </source>
</evidence>
<dbReference type="OrthoDB" id="1144971at2"/>
<sequence>MKIEDDILIEKFLKNTLSDEERTSFMKRMASDTSFKEHVILEQQLLEVLGDNYWSFATNEKNARVVAYKKILESEETQQLKTTIAETLEQHKQQASQSSVKHAFSLSFILKVAAVFLIFCISVFWYFSSNTTIDYAAASKRAWDKNIGLDFALRSTSADTVKVSLEKALYYYSHQEYDSVLSTLKPYRDANHQYKDILLMRALAHYRLHYTKTAMTTLDSVAIHAPKIAKWYRGLMYLDQHKIEEASLFLELPSEANQEIKLKE</sequence>
<dbReference type="AlphaFoldDB" id="A0A2T6BVG1"/>
<protein>
    <recommendedName>
        <fullName evidence="4">Tetratricopeptide repeat protein</fullName>
    </recommendedName>
</protein>
<evidence type="ECO:0000313" key="3">
    <source>
        <dbReference type="Proteomes" id="UP000244090"/>
    </source>
</evidence>
<reference evidence="2 3" key="1">
    <citation type="submission" date="2018-04" db="EMBL/GenBank/DDBJ databases">
        <title>Genomic Encyclopedia of Archaeal and Bacterial Type Strains, Phase II (KMG-II): from individual species to whole genera.</title>
        <authorList>
            <person name="Goeker M."/>
        </authorList>
    </citation>
    <scope>NUCLEOTIDE SEQUENCE [LARGE SCALE GENOMIC DNA]</scope>
    <source>
        <strain evidence="2 3">DSM 25731</strain>
    </source>
</reference>
<proteinExistence type="predicted"/>
<keyword evidence="1" id="KW-0472">Membrane</keyword>
<dbReference type="EMBL" id="QBKT01000007">
    <property type="protein sequence ID" value="PTX60059.1"/>
    <property type="molecule type" value="Genomic_DNA"/>
</dbReference>
<dbReference type="RefSeq" id="WP_108115680.1">
    <property type="nucleotide sequence ID" value="NZ_QBKT01000007.1"/>
</dbReference>
<evidence type="ECO:0000313" key="2">
    <source>
        <dbReference type="EMBL" id="PTX60059.1"/>
    </source>
</evidence>
<dbReference type="Proteomes" id="UP000244090">
    <property type="component" value="Unassembled WGS sequence"/>
</dbReference>
<gene>
    <name evidence="2" type="ORF">C8N46_10765</name>
</gene>
<name>A0A2T6BVG1_9FLAO</name>
<accession>A0A2T6BVG1</accession>
<keyword evidence="1" id="KW-0812">Transmembrane</keyword>
<keyword evidence="3" id="KW-1185">Reference proteome</keyword>